<dbReference type="EMBL" id="MBUA01000001">
    <property type="protein sequence ID" value="MBC6489857.1"/>
    <property type="molecule type" value="Genomic_DNA"/>
</dbReference>
<feature type="transmembrane region" description="Helical" evidence="6">
    <location>
        <begin position="114"/>
        <end position="134"/>
    </location>
</feature>
<comment type="caution">
    <text evidence="7">The sequence shown here is derived from an EMBL/GenBank/DDBJ whole genome shotgun (WGS) entry which is preliminary data.</text>
</comment>
<gene>
    <name evidence="7" type="ORF">BC349_02680</name>
</gene>
<dbReference type="PANTHER" id="PTHR30086">
    <property type="entry name" value="ARGININE EXPORTER PROTEIN ARGO"/>
    <property type="match status" value="1"/>
</dbReference>
<feature type="transmembrane region" description="Helical" evidence="6">
    <location>
        <begin position="189"/>
        <end position="208"/>
    </location>
</feature>
<evidence type="ECO:0008006" key="9">
    <source>
        <dbReference type="Google" id="ProtNLM"/>
    </source>
</evidence>
<dbReference type="RefSeq" id="WP_187255195.1">
    <property type="nucleotide sequence ID" value="NZ_JBHULF010000006.1"/>
</dbReference>
<dbReference type="Proteomes" id="UP000765802">
    <property type="component" value="Unassembled WGS sequence"/>
</dbReference>
<evidence type="ECO:0000256" key="6">
    <source>
        <dbReference type="SAM" id="Phobius"/>
    </source>
</evidence>
<comment type="subcellular location">
    <subcellularLocation>
        <location evidence="1">Cell membrane</location>
        <topology evidence="1">Multi-pass membrane protein</topology>
    </subcellularLocation>
</comment>
<accession>A0ABR7M4F5</accession>
<dbReference type="PANTHER" id="PTHR30086:SF20">
    <property type="entry name" value="ARGININE EXPORTER PROTEIN ARGO-RELATED"/>
    <property type="match status" value="1"/>
</dbReference>
<feature type="transmembrane region" description="Helical" evidence="6">
    <location>
        <begin position="72"/>
        <end position="93"/>
    </location>
</feature>
<evidence type="ECO:0000256" key="4">
    <source>
        <dbReference type="ARBA" id="ARBA00022989"/>
    </source>
</evidence>
<proteinExistence type="predicted"/>
<feature type="transmembrane region" description="Helical" evidence="6">
    <location>
        <begin position="41"/>
        <end position="60"/>
    </location>
</feature>
<feature type="transmembrane region" description="Helical" evidence="6">
    <location>
        <begin position="154"/>
        <end position="177"/>
    </location>
</feature>
<evidence type="ECO:0000256" key="5">
    <source>
        <dbReference type="ARBA" id="ARBA00023136"/>
    </source>
</evidence>
<keyword evidence="8" id="KW-1185">Reference proteome</keyword>
<protein>
    <recommendedName>
        <fullName evidence="9">Lysine transporter LysE</fullName>
    </recommendedName>
</protein>
<sequence>MFSLLSLFAAGLVISFLGSLPLGTLNMAAMQIGVQESTRRALLFALGVAIVELIYVRLSLKGVDWIMANQKVFYWMEWATVVLFSVLGISSLLAARRQGTQKKNLLLDNTVNRFWLGVTMSAVNPVQIPFWFMWSSYLFSVKLLQSGSLYFNVYTAGIGVGTVAGLLLFIFGGRWLVRRLNTGQRTLNFLVGGVFIISAIVQLVRVLGKRV</sequence>
<dbReference type="InterPro" id="IPR001123">
    <property type="entry name" value="LeuE-type"/>
</dbReference>
<feature type="transmembrane region" description="Helical" evidence="6">
    <location>
        <begin position="6"/>
        <end position="29"/>
    </location>
</feature>
<evidence type="ECO:0000313" key="7">
    <source>
        <dbReference type="EMBL" id="MBC6489857.1"/>
    </source>
</evidence>
<keyword evidence="2" id="KW-1003">Cell membrane</keyword>
<organism evidence="7 8">
    <name type="scientific">Flavihumibacter stibioxidans</name>
    <dbReference type="NCBI Taxonomy" id="1834163"/>
    <lineage>
        <taxon>Bacteria</taxon>
        <taxon>Pseudomonadati</taxon>
        <taxon>Bacteroidota</taxon>
        <taxon>Chitinophagia</taxon>
        <taxon>Chitinophagales</taxon>
        <taxon>Chitinophagaceae</taxon>
        <taxon>Flavihumibacter</taxon>
    </lineage>
</organism>
<evidence type="ECO:0000313" key="8">
    <source>
        <dbReference type="Proteomes" id="UP000765802"/>
    </source>
</evidence>
<evidence type="ECO:0000256" key="1">
    <source>
        <dbReference type="ARBA" id="ARBA00004651"/>
    </source>
</evidence>
<name>A0ABR7M4F5_9BACT</name>
<keyword evidence="5 6" id="KW-0472">Membrane</keyword>
<evidence type="ECO:0000256" key="3">
    <source>
        <dbReference type="ARBA" id="ARBA00022692"/>
    </source>
</evidence>
<evidence type="ECO:0000256" key="2">
    <source>
        <dbReference type="ARBA" id="ARBA00022475"/>
    </source>
</evidence>
<reference evidence="7 8" key="1">
    <citation type="submission" date="2016-07" db="EMBL/GenBank/DDBJ databases">
        <title>Genome analysis of Flavihumibacter stibioxidans YS-17.</title>
        <authorList>
            <person name="Shi K."/>
            <person name="Han Y."/>
            <person name="Wang G."/>
        </authorList>
    </citation>
    <scope>NUCLEOTIDE SEQUENCE [LARGE SCALE GENOMIC DNA]</scope>
    <source>
        <strain evidence="7 8">YS-17</strain>
    </source>
</reference>
<dbReference type="Pfam" id="PF01810">
    <property type="entry name" value="LysE"/>
    <property type="match status" value="1"/>
</dbReference>
<keyword evidence="3 6" id="KW-0812">Transmembrane</keyword>
<keyword evidence="4 6" id="KW-1133">Transmembrane helix</keyword>